<evidence type="ECO:0000256" key="3">
    <source>
        <dbReference type="ARBA" id="ARBA00023157"/>
    </source>
</evidence>
<evidence type="ECO:0000256" key="1">
    <source>
        <dbReference type="ARBA" id="ARBA00004196"/>
    </source>
</evidence>
<dbReference type="PANTHER" id="PTHR42852">
    <property type="entry name" value="THIOL:DISULFIDE INTERCHANGE PROTEIN DSBE"/>
    <property type="match status" value="1"/>
</dbReference>
<dbReference type="GeneID" id="93096499"/>
<feature type="domain" description="Thioredoxin" evidence="6">
    <location>
        <begin position="658"/>
        <end position="797"/>
    </location>
</feature>
<protein>
    <submittedName>
        <fullName evidence="7">Redoxin domain-containing protein</fullName>
    </submittedName>
</protein>
<keyword evidence="8" id="KW-1185">Reference proteome</keyword>
<evidence type="ECO:0000256" key="4">
    <source>
        <dbReference type="ARBA" id="ARBA00023284"/>
    </source>
</evidence>
<dbReference type="InterPro" id="IPR013766">
    <property type="entry name" value="Thioredoxin_domain"/>
</dbReference>
<evidence type="ECO:0000256" key="2">
    <source>
        <dbReference type="ARBA" id="ARBA00022748"/>
    </source>
</evidence>
<dbReference type="RefSeq" id="WP_051465875.1">
    <property type="nucleotide sequence ID" value="NZ_CP069450.1"/>
</dbReference>
<accession>A0ABX7H848</accession>
<dbReference type="Gene3D" id="3.40.30.10">
    <property type="entry name" value="Glutaredoxin"/>
    <property type="match status" value="2"/>
</dbReference>
<name>A0ABX7H848_9BACT</name>
<reference evidence="7 8" key="1">
    <citation type="submission" date="2021-02" db="EMBL/GenBank/DDBJ databases">
        <title>FDA dAtabase for Regulatory Grade micrObial Sequences (FDA-ARGOS): Supporting development and validation of Infectious Disease Dx tests.</title>
        <authorList>
            <person name="Carlson P."/>
            <person name="Fischbach M."/>
            <person name="Hastie J."/>
            <person name="Bilen M."/>
            <person name="Cheng A."/>
            <person name="Tallon L."/>
            <person name="Sadzewicz L."/>
            <person name="Zhao X."/>
            <person name="Boylan J."/>
            <person name="Ott S."/>
            <person name="Bowen H."/>
            <person name="Vavikolanu K."/>
            <person name="Mehta A."/>
            <person name="Aluvathingal J."/>
            <person name="Nadendla S."/>
            <person name="Yan Y."/>
            <person name="Sichtig H."/>
        </authorList>
    </citation>
    <scope>NUCLEOTIDE SEQUENCE [LARGE SCALE GENOMIC DNA]</scope>
    <source>
        <strain evidence="7 8">FDAARGOS_1229</strain>
    </source>
</reference>
<comment type="subcellular location">
    <subcellularLocation>
        <location evidence="1">Cell envelope</location>
    </subcellularLocation>
</comment>
<keyword evidence="5" id="KW-0732">Signal</keyword>
<dbReference type="Pfam" id="PF00085">
    <property type="entry name" value="Thioredoxin"/>
    <property type="match status" value="1"/>
</dbReference>
<dbReference type="CDD" id="cd02947">
    <property type="entry name" value="TRX_family"/>
    <property type="match status" value="1"/>
</dbReference>
<sequence length="797" mass="93043">MKYRLILWAALLCGSLSRVNAQGVEFRDLTFRQALEQAREENKLVFMDCYTSWCGPCKNMLNNVFTLPEAGEFMNAAFVCVKFDMEKGEGIELQKQFQVRAFPTFFMIRPDGTVQHRLVGGSPWERFRERVERGLDEETSYCYLEACYRKGKLSPKQYPQYIEALKDAGDDKRMEEVCLEVFGKWSDKARCRGENWFLFDQGMRQTDIRFEYLVDHKENFDRNVGKDVVDGKIYSVYSEELARLNSSKGNEWPARIGEIAVQLEKVDFEGKREIENLLDYEVAYLSKDIEGVLKSLEEHWSDFPQYVVMDLVFQFGFILREGTNEQLERYIRLGRQVEKRAFSPQMARLTRECMDRYESELNDRLTYAGIRGKVTREKMDEVHLYKVEDGKESLIATSKVSRDGWYGFTFQPERKGFYTVGGEKGLDRIRLYMKPGDRGEVNFPEDTIVITTRNTPENLLLAGWESLMIPVRERTDHIKYVLFDYRDFFPYFMDFLPRAREFQEKITFRDEDFSRLVRQTVDFDLDYYAFRILNALKAGKDTHKPSRPTPADYPVYYKTIVSEDKLSDASILEQPYGYDYLQRYTTFALGGDRVKMTLPERLEWLPDGALKAEIILWYAECCKTYDEYMAIVREYGDYLTTANHRERMNAVSAKLYRGNQGEKAADFTYPDRDGKMVSLSDFHGKVVVVDVWATWCGPCRKEVPYLVKLEKEGKDVVFIGVSVDEKKDHQKWLDVLDQEGLAGVQLFAGGWGQIVKDYKIKGIPRFMVFDQEGKVVTINAPRPSDLDLKKLLLKLLK</sequence>
<dbReference type="PANTHER" id="PTHR42852:SF6">
    <property type="entry name" value="THIOL:DISULFIDE INTERCHANGE PROTEIN DSBE"/>
    <property type="match status" value="1"/>
</dbReference>
<dbReference type="SUPFAM" id="SSF52833">
    <property type="entry name" value="Thioredoxin-like"/>
    <property type="match status" value="2"/>
</dbReference>
<dbReference type="PROSITE" id="PS00194">
    <property type="entry name" value="THIOREDOXIN_1"/>
    <property type="match status" value="2"/>
</dbReference>
<feature type="signal peptide" evidence="5">
    <location>
        <begin position="1"/>
        <end position="21"/>
    </location>
</feature>
<feature type="chain" id="PRO_5045619604" evidence="5">
    <location>
        <begin position="22"/>
        <end position="797"/>
    </location>
</feature>
<keyword evidence="4" id="KW-0676">Redox-active center</keyword>
<evidence type="ECO:0000259" key="6">
    <source>
        <dbReference type="PROSITE" id="PS51352"/>
    </source>
</evidence>
<dbReference type="Pfam" id="PF00578">
    <property type="entry name" value="AhpC-TSA"/>
    <property type="match status" value="1"/>
</dbReference>
<dbReference type="InterPro" id="IPR000866">
    <property type="entry name" value="AhpC/TSA"/>
</dbReference>
<feature type="domain" description="Thioredoxin" evidence="6">
    <location>
        <begin position="10"/>
        <end position="136"/>
    </location>
</feature>
<evidence type="ECO:0000313" key="8">
    <source>
        <dbReference type="Proteomes" id="UP000654720"/>
    </source>
</evidence>
<gene>
    <name evidence="7" type="ORF">I6J59_03325</name>
</gene>
<evidence type="ECO:0000313" key="7">
    <source>
        <dbReference type="EMBL" id="QRO50677.1"/>
    </source>
</evidence>
<organism evidence="7 8">
    <name type="scientific">Butyricimonas virosa</name>
    <dbReference type="NCBI Taxonomy" id="544645"/>
    <lineage>
        <taxon>Bacteria</taxon>
        <taxon>Pseudomonadati</taxon>
        <taxon>Bacteroidota</taxon>
        <taxon>Bacteroidia</taxon>
        <taxon>Bacteroidales</taxon>
        <taxon>Odoribacteraceae</taxon>
        <taxon>Butyricimonas</taxon>
    </lineage>
</organism>
<dbReference type="InterPro" id="IPR017937">
    <property type="entry name" value="Thioredoxin_CS"/>
</dbReference>
<dbReference type="PROSITE" id="PS51352">
    <property type="entry name" value="THIOREDOXIN_2"/>
    <property type="match status" value="2"/>
</dbReference>
<dbReference type="Proteomes" id="UP000654720">
    <property type="component" value="Chromosome"/>
</dbReference>
<proteinExistence type="predicted"/>
<keyword evidence="2" id="KW-0201">Cytochrome c-type biogenesis</keyword>
<dbReference type="InterPro" id="IPR036249">
    <property type="entry name" value="Thioredoxin-like_sf"/>
</dbReference>
<evidence type="ECO:0000256" key="5">
    <source>
        <dbReference type="SAM" id="SignalP"/>
    </source>
</evidence>
<dbReference type="InterPro" id="IPR050553">
    <property type="entry name" value="Thioredoxin_ResA/DsbE_sf"/>
</dbReference>
<dbReference type="CDD" id="cd02966">
    <property type="entry name" value="TlpA_like_family"/>
    <property type="match status" value="1"/>
</dbReference>
<keyword evidence="3" id="KW-1015">Disulfide bond</keyword>
<dbReference type="EMBL" id="CP069450">
    <property type="protein sequence ID" value="QRO50677.1"/>
    <property type="molecule type" value="Genomic_DNA"/>
</dbReference>